<name>A0ABM1RUQ9_LIMPO</name>
<organism evidence="3 4">
    <name type="scientific">Limulus polyphemus</name>
    <name type="common">Atlantic horseshoe crab</name>
    <dbReference type="NCBI Taxonomy" id="6850"/>
    <lineage>
        <taxon>Eukaryota</taxon>
        <taxon>Metazoa</taxon>
        <taxon>Ecdysozoa</taxon>
        <taxon>Arthropoda</taxon>
        <taxon>Chelicerata</taxon>
        <taxon>Merostomata</taxon>
        <taxon>Xiphosura</taxon>
        <taxon>Limulidae</taxon>
        <taxon>Limulus</taxon>
    </lineage>
</organism>
<feature type="non-terminal residue" evidence="4">
    <location>
        <position position="170"/>
    </location>
</feature>
<dbReference type="Proteomes" id="UP000694941">
    <property type="component" value="Unplaced"/>
</dbReference>
<keyword evidence="1" id="KW-0575">Peroxidase</keyword>
<dbReference type="InterPro" id="IPR019791">
    <property type="entry name" value="Haem_peroxidase_animal"/>
</dbReference>
<dbReference type="SUPFAM" id="SSF48113">
    <property type="entry name" value="Heme-dependent peroxidases"/>
    <property type="match status" value="1"/>
</dbReference>
<feature type="chain" id="PRO_5046568075" evidence="2">
    <location>
        <begin position="21"/>
        <end position="170"/>
    </location>
</feature>
<dbReference type="RefSeq" id="XP_022235114.1">
    <property type="nucleotide sequence ID" value="XM_022379406.1"/>
</dbReference>
<dbReference type="PANTHER" id="PTHR11475:SF144">
    <property type="entry name" value="NAD(P)H OXIDASE (H2O2-FORMING)"/>
    <property type="match status" value="1"/>
</dbReference>
<proteinExistence type="predicted"/>
<evidence type="ECO:0000313" key="3">
    <source>
        <dbReference type="Proteomes" id="UP000694941"/>
    </source>
</evidence>
<reference evidence="4" key="1">
    <citation type="submission" date="2025-08" db="UniProtKB">
        <authorList>
            <consortium name="RefSeq"/>
        </authorList>
    </citation>
    <scope>IDENTIFICATION</scope>
    <source>
        <tissue evidence="4">Muscle</tissue>
    </source>
</reference>
<keyword evidence="1" id="KW-0560">Oxidoreductase</keyword>
<dbReference type="Pfam" id="PF03098">
    <property type="entry name" value="An_peroxidase"/>
    <property type="match status" value="1"/>
</dbReference>
<dbReference type="GeneID" id="111083130"/>
<gene>
    <name evidence="4" type="primary">LOC111083130</name>
</gene>
<evidence type="ECO:0000256" key="1">
    <source>
        <dbReference type="ARBA" id="ARBA00022559"/>
    </source>
</evidence>
<sequence length="170" mass="19527">MEVLLKLLIVWWLTEHLMVATEKEFDDRRLAHTEKQRYDGWYNNLAHPEWGSIESQLVRKAPPSYADGVYMLAGQDRPSPRAVSQALLRGEDGNPSYRNLTALFTFFGQVVSSEILMASEPGCPIEFHKIEIAKCDEMYDKECKGGKYMPFHRALYDSKTGQSPNNPREQ</sequence>
<dbReference type="PROSITE" id="PS50292">
    <property type="entry name" value="PEROXIDASE_3"/>
    <property type="match status" value="1"/>
</dbReference>
<evidence type="ECO:0000313" key="4">
    <source>
        <dbReference type="RefSeq" id="XP_022235114.1"/>
    </source>
</evidence>
<dbReference type="InterPro" id="IPR010255">
    <property type="entry name" value="Haem_peroxidase_sf"/>
</dbReference>
<dbReference type="InterPro" id="IPR037120">
    <property type="entry name" value="Haem_peroxidase_sf_animal"/>
</dbReference>
<dbReference type="PANTHER" id="PTHR11475">
    <property type="entry name" value="OXIDASE/PEROXIDASE"/>
    <property type="match status" value="1"/>
</dbReference>
<accession>A0ABM1RUQ9</accession>
<keyword evidence="2" id="KW-0732">Signal</keyword>
<protein>
    <submittedName>
        <fullName evidence="4">Dual oxidase-like</fullName>
    </submittedName>
</protein>
<keyword evidence="3" id="KW-1185">Reference proteome</keyword>
<evidence type="ECO:0000256" key="2">
    <source>
        <dbReference type="SAM" id="SignalP"/>
    </source>
</evidence>
<dbReference type="Gene3D" id="1.10.640.10">
    <property type="entry name" value="Haem peroxidase domain superfamily, animal type"/>
    <property type="match status" value="1"/>
</dbReference>
<feature type="signal peptide" evidence="2">
    <location>
        <begin position="1"/>
        <end position="20"/>
    </location>
</feature>